<dbReference type="AlphaFoldDB" id="A1HSL1"/>
<reference evidence="1 2" key="1">
    <citation type="submission" date="2007-01" db="EMBL/GenBank/DDBJ databases">
        <title>Annotation of the draft genome assembly of Thermosinus carboxydivorans Nor1.</title>
        <authorList>
            <consortium name="US DOE Joint Genome Institute (JGI-ORNL)"/>
            <person name="Larimer F."/>
            <person name="Land M."/>
            <person name="Hauser L."/>
        </authorList>
    </citation>
    <scope>NUCLEOTIDE SEQUENCE [LARGE SCALE GENOMIC DNA]</scope>
    <source>
        <strain evidence="1 2">Nor1</strain>
    </source>
</reference>
<gene>
    <name evidence="1" type="ORF">TcarDRAFT_0910</name>
</gene>
<organism evidence="1 2">
    <name type="scientific">Thermosinus carboxydivorans Nor1</name>
    <dbReference type="NCBI Taxonomy" id="401526"/>
    <lineage>
        <taxon>Bacteria</taxon>
        <taxon>Bacillati</taxon>
        <taxon>Bacillota</taxon>
        <taxon>Negativicutes</taxon>
        <taxon>Selenomonadales</taxon>
        <taxon>Sporomusaceae</taxon>
        <taxon>Thermosinus</taxon>
    </lineage>
</organism>
<sequence>MNNGFPTLWCQFMGMIIFAVKIKRPAPLKVQVPQSLSAANARLHCLAAAACSCCIILTRRRKCVKTEALEVLSQFLPHGLL</sequence>
<dbReference type="Proteomes" id="UP000005139">
    <property type="component" value="Unassembled WGS sequence"/>
</dbReference>
<keyword evidence="2" id="KW-1185">Reference proteome</keyword>
<dbReference type="EMBL" id="AAWL01000017">
    <property type="protein sequence ID" value="EAX47008.1"/>
    <property type="molecule type" value="Genomic_DNA"/>
</dbReference>
<name>A1HSL1_9FIRM</name>
<accession>A1HSL1</accession>
<evidence type="ECO:0000313" key="2">
    <source>
        <dbReference type="Proteomes" id="UP000005139"/>
    </source>
</evidence>
<evidence type="ECO:0000313" key="1">
    <source>
        <dbReference type="EMBL" id="EAX47008.1"/>
    </source>
</evidence>
<proteinExistence type="predicted"/>
<comment type="caution">
    <text evidence="1">The sequence shown here is derived from an EMBL/GenBank/DDBJ whole genome shotgun (WGS) entry which is preliminary data.</text>
</comment>
<protein>
    <submittedName>
        <fullName evidence="1">Uncharacterized protein</fullName>
    </submittedName>
</protein>
<reference evidence="1 2" key="2">
    <citation type="submission" date="2007-01" db="EMBL/GenBank/DDBJ databases">
        <title>Sequencing of the draft genome and assembly of Thermosinus carboxydivorans Nor1.</title>
        <authorList>
            <consortium name="US DOE Joint Genome Institute (JGI-PGF)"/>
            <person name="Copeland A."/>
            <person name="Lucas S."/>
            <person name="Lapidus A."/>
            <person name="Barry K."/>
            <person name="Glavina del Rio T."/>
            <person name="Dalin E."/>
            <person name="Tice H."/>
            <person name="Bruce D."/>
            <person name="Pitluck S."/>
            <person name="Richardson P."/>
        </authorList>
    </citation>
    <scope>NUCLEOTIDE SEQUENCE [LARGE SCALE GENOMIC DNA]</scope>
    <source>
        <strain evidence="1 2">Nor1</strain>
    </source>
</reference>